<dbReference type="CDD" id="cd00165">
    <property type="entry name" value="S4"/>
    <property type="match status" value="1"/>
</dbReference>
<sequence>MKVRIDKWLWAARFFKTRSLAMAAVSGGKVHVNEQRVKPARIVCIGDELRIQKGGYDFVVVVNALNDKRRPAREACLLYEEREESIAARQELREQRRLLRAVVPAPPPKRPGKRDRRLIKKFIRKD</sequence>
<evidence type="ECO:0000256" key="1">
    <source>
        <dbReference type="ARBA" id="ARBA00008396"/>
    </source>
</evidence>
<feature type="domain" description="RNA-binding S4" evidence="4">
    <location>
        <begin position="3"/>
        <end position="65"/>
    </location>
</feature>
<dbReference type="GO" id="GO:0043023">
    <property type="term" value="F:ribosomal large subunit binding"/>
    <property type="evidence" value="ECO:0007669"/>
    <property type="project" value="InterPro"/>
</dbReference>
<evidence type="ECO:0000259" key="4">
    <source>
        <dbReference type="SMART" id="SM00363"/>
    </source>
</evidence>
<accession>A0A3B0UP24</accession>
<protein>
    <submittedName>
        <fullName evidence="5">Ribosome-associated heat shock protein implicated in the recycling of the 50S subunit (S4 paralog)</fullName>
    </submittedName>
</protein>
<dbReference type="EMBL" id="UOEX01000015">
    <property type="protein sequence ID" value="VAW32865.1"/>
    <property type="molecule type" value="Genomic_DNA"/>
</dbReference>
<organism evidence="5">
    <name type="scientific">hydrothermal vent metagenome</name>
    <dbReference type="NCBI Taxonomy" id="652676"/>
    <lineage>
        <taxon>unclassified sequences</taxon>
        <taxon>metagenomes</taxon>
        <taxon>ecological metagenomes</taxon>
    </lineage>
</organism>
<dbReference type="GO" id="GO:0034605">
    <property type="term" value="P:cellular response to heat"/>
    <property type="evidence" value="ECO:0007669"/>
    <property type="project" value="InterPro"/>
</dbReference>
<evidence type="ECO:0000313" key="5">
    <source>
        <dbReference type="EMBL" id="VAW32865.1"/>
    </source>
</evidence>
<evidence type="ECO:0000256" key="3">
    <source>
        <dbReference type="ARBA" id="ARBA00023125"/>
    </source>
</evidence>
<keyword evidence="2" id="KW-0694">RNA-binding</keyword>
<dbReference type="InterPro" id="IPR002942">
    <property type="entry name" value="S4_RNA-bd"/>
</dbReference>
<dbReference type="GO" id="GO:0003677">
    <property type="term" value="F:DNA binding"/>
    <property type="evidence" value="ECO:0007669"/>
    <property type="project" value="UniProtKB-KW"/>
</dbReference>
<name>A0A3B0UP24_9ZZZZ</name>
<proteinExistence type="inferred from homology"/>
<comment type="similarity">
    <text evidence="1">Belongs to the HSP15 family.</text>
</comment>
<dbReference type="PIRSF" id="PIRSF016821">
    <property type="entry name" value="HSP15"/>
    <property type="match status" value="1"/>
</dbReference>
<dbReference type="InterPro" id="IPR025708">
    <property type="entry name" value="HSP15"/>
</dbReference>
<dbReference type="AlphaFoldDB" id="A0A3B0UP24"/>
<gene>
    <name evidence="5" type="ORF">MNBD_DELTA03-854</name>
</gene>
<dbReference type="InterPro" id="IPR036986">
    <property type="entry name" value="S4_RNA-bd_sf"/>
</dbReference>
<dbReference type="Gene3D" id="3.10.290.10">
    <property type="entry name" value="RNA-binding S4 domain"/>
    <property type="match status" value="1"/>
</dbReference>
<dbReference type="Pfam" id="PF01479">
    <property type="entry name" value="S4"/>
    <property type="match status" value="1"/>
</dbReference>
<keyword evidence="3" id="KW-0238">DNA-binding</keyword>
<dbReference type="SMART" id="SM00363">
    <property type="entry name" value="S4"/>
    <property type="match status" value="1"/>
</dbReference>
<keyword evidence="5" id="KW-0346">Stress response</keyword>
<dbReference type="GO" id="GO:0003727">
    <property type="term" value="F:single-stranded RNA binding"/>
    <property type="evidence" value="ECO:0007669"/>
    <property type="project" value="InterPro"/>
</dbReference>
<dbReference type="SUPFAM" id="SSF55174">
    <property type="entry name" value="Alpha-L RNA-binding motif"/>
    <property type="match status" value="1"/>
</dbReference>
<reference evidence="5" key="1">
    <citation type="submission" date="2018-06" db="EMBL/GenBank/DDBJ databases">
        <authorList>
            <person name="Zhirakovskaya E."/>
        </authorList>
    </citation>
    <scope>NUCLEOTIDE SEQUENCE</scope>
</reference>
<evidence type="ECO:0000256" key="2">
    <source>
        <dbReference type="ARBA" id="ARBA00022884"/>
    </source>
</evidence>
<dbReference type="PROSITE" id="PS50889">
    <property type="entry name" value="S4"/>
    <property type="match status" value="1"/>
</dbReference>